<sequence length="39" mass="4210">MTDLTDLSESGTILGSFADVPLHGDRVSVARTPPPFRPR</sequence>
<proteinExistence type="predicted"/>
<reference evidence="1 2" key="1">
    <citation type="submission" date="2013-12" db="EMBL/GenBank/DDBJ databases">
        <authorList>
            <person name="Zelazny A."/>
            <person name="Olivier K."/>
            <person name="Holland S."/>
            <person name="Lenaerts A."/>
            <person name="Ordway D."/>
            <person name="DeGroote M.A."/>
            <person name="Parker T."/>
            <person name="Sizemore C."/>
            <person name="Tallon L.J."/>
            <person name="Sadzewicz L.K."/>
            <person name="Sengamalay N."/>
            <person name="Fraser C.M."/>
            <person name="Hine E."/>
            <person name="Shefchek K.A."/>
            <person name="Das S.P."/>
            <person name="Tettelin H."/>
        </authorList>
    </citation>
    <scope>NUCLEOTIDE SEQUENCE [LARGE SCALE GENOMIC DNA]</scope>
    <source>
        <strain evidence="1 2">1513</strain>
    </source>
</reference>
<protein>
    <submittedName>
        <fullName evidence="1">Uncharacterized protein</fullName>
    </submittedName>
</protein>
<accession>X8DVB3</accession>
<evidence type="ECO:0000313" key="1">
    <source>
        <dbReference type="EMBL" id="EUA72299.1"/>
    </source>
</evidence>
<organism evidence="1 2">
    <name type="scientific">Mycobacteroides abscessus subsp. bolletii 1513</name>
    <dbReference type="NCBI Taxonomy" id="1299321"/>
    <lineage>
        <taxon>Bacteria</taxon>
        <taxon>Bacillati</taxon>
        <taxon>Actinomycetota</taxon>
        <taxon>Actinomycetes</taxon>
        <taxon>Mycobacteriales</taxon>
        <taxon>Mycobacteriaceae</taxon>
        <taxon>Mycobacteroides</taxon>
        <taxon>Mycobacteroides abscessus</taxon>
    </lineage>
</organism>
<dbReference type="AlphaFoldDB" id="X8DVB3"/>
<comment type="caution">
    <text evidence="1">The sequence shown here is derived from an EMBL/GenBank/DDBJ whole genome shotgun (WGS) entry which is preliminary data.</text>
</comment>
<evidence type="ECO:0000313" key="2">
    <source>
        <dbReference type="Proteomes" id="UP000023351"/>
    </source>
</evidence>
<dbReference type="Proteomes" id="UP000023351">
    <property type="component" value="Unassembled WGS sequence"/>
</dbReference>
<dbReference type="PATRIC" id="fig|1299321.3.peg.2700"/>
<gene>
    <name evidence="1" type="ORF">I540_2787</name>
</gene>
<dbReference type="EMBL" id="JAOJ01000002">
    <property type="protein sequence ID" value="EUA72299.1"/>
    <property type="molecule type" value="Genomic_DNA"/>
</dbReference>
<name>X8DVB3_9MYCO</name>